<name>A0A3B0XUT0_9ZZZZ</name>
<dbReference type="AlphaFoldDB" id="A0A3B0XUT0"/>
<accession>A0A3B0XUT0</accession>
<gene>
    <name evidence="1" type="ORF">MNBD_GAMMA09-3131</name>
</gene>
<dbReference type="EMBL" id="UOFI01000087">
    <property type="protein sequence ID" value="VAW66922.1"/>
    <property type="molecule type" value="Genomic_DNA"/>
</dbReference>
<organism evidence="1">
    <name type="scientific">hydrothermal vent metagenome</name>
    <dbReference type="NCBI Taxonomy" id="652676"/>
    <lineage>
        <taxon>unclassified sequences</taxon>
        <taxon>metagenomes</taxon>
        <taxon>ecological metagenomes</taxon>
    </lineage>
</organism>
<protein>
    <submittedName>
        <fullName evidence="1">Uncharacterized protein</fullName>
    </submittedName>
</protein>
<reference evidence="1" key="1">
    <citation type="submission" date="2018-06" db="EMBL/GenBank/DDBJ databases">
        <authorList>
            <person name="Zhirakovskaya E."/>
        </authorList>
    </citation>
    <scope>NUCLEOTIDE SEQUENCE</scope>
</reference>
<proteinExistence type="predicted"/>
<evidence type="ECO:0000313" key="1">
    <source>
        <dbReference type="EMBL" id="VAW66922.1"/>
    </source>
</evidence>
<sequence>MLLSERISRCHGSTFSILKAFGMLFLREQLFKVNDNKKNIKNNFIKLILS</sequence>